<dbReference type="Proteomes" id="UP000316921">
    <property type="component" value="Chromosome"/>
</dbReference>
<dbReference type="EMBL" id="CP036287">
    <property type="protein sequence ID" value="QDU66231.1"/>
    <property type="molecule type" value="Genomic_DNA"/>
</dbReference>
<keyword evidence="2" id="KW-1185">Reference proteome</keyword>
<accession>A0A518BGX6</accession>
<sequence>MESMTGKWRGSDQQRTDDPLLKIIDRHEKMLGMLKKFTIAAAALLLSACSTVTASYEPPTPSTDPGDWSRVIDLPMDPVWEALVDHVSGTYFAIDNFEKASGLMTLSFGASNVGDFVDGGTWDFKQTQGQVGATGEVRQRLVFNGNYAEFLELYRSGDLSGRMNLFVREVGEATTEVKVRARYVVESLGESGGSVIRSSWAFDTGGSDTLAIANPTRGAGPTRTMCPTHLAERSILNAVEALAADG</sequence>
<reference evidence="1 2" key="1">
    <citation type="submission" date="2019-02" db="EMBL/GenBank/DDBJ databases">
        <title>Deep-cultivation of Planctomycetes and their phenomic and genomic characterization uncovers novel biology.</title>
        <authorList>
            <person name="Wiegand S."/>
            <person name="Jogler M."/>
            <person name="Boedeker C."/>
            <person name="Pinto D."/>
            <person name="Vollmers J."/>
            <person name="Rivas-Marin E."/>
            <person name="Kohn T."/>
            <person name="Peeters S.H."/>
            <person name="Heuer A."/>
            <person name="Rast P."/>
            <person name="Oberbeckmann S."/>
            <person name="Bunk B."/>
            <person name="Jeske O."/>
            <person name="Meyerdierks A."/>
            <person name="Storesund J.E."/>
            <person name="Kallscheuer N."/>
            <person name="Luecker S."/>
            <person name="Lage O.M."/>
            <person name="Pohl T."/>
            <person name="Merkel B.J."/>
            <person name="Hornburger P."/>
            <person name="Mueller R.-W."/>
            <person name="Bruemmer F."/>
            <person name="Labrenz M."/>
            <person name="Spormann A.M."/>
            <person name="Op den Camp H."/>
            <person name="Overmann J."/>
            <person name="Amann R."/>
            <person name="Jetten M.S.M."/>
            <person name="Mascher T."/>
            <person name="Medema M.H."/>
            <person name="Devos D.P."/>
            <person name="Kaster A.-K."/>
            <person name="Ovreas L."/>
            <person name="Rohde M."/>
            <person name="Galperin M.Y."/>
            <person name="Jogler C."/>
        </authorList>
    </citation>
    <scope>NUCLEOTIDE SEQUENCE [LARGE SCALE GENOMIC DNA]</scope>
    <source>
        <strain evidence="1 2">Pla133</strain>
    </source>
</reference>
<gene>
    <name evidence="1" type="ORF">Pla133_12970</name>
</gene>
<evidence type="ECO:0000313" key="2">
    <source>
        <dbReference type="Proteomes" id="UP000316921"/>
    </source>
</evidence>
<dbReference type="KEGG" id="pbap:Pla133_12970"/>
<evidence type="ECO:0000313" key="1">
    <source>
        <dbReference type="EMBL" id="QDU66231.1"/>
    </source>
</evidence>
<name>A0A518BGX6_9BACT</name>
<proteinExistence type="predicted"/>
<dbReference type="AlphaFoldDB" id="A0A518BGX6"/>
<protein>
    <submittedName>
        <fullName evidence="1">Uncharacterized protein</fullName>
    </submittedName>
</protein>
<organism evidence="1 2">
    <name type="scientific">Engelhardtia mirabilis</name>
    <dbReference type="NCBI Taxonomy" id="2528011"/>
    <lineage>
        <taxon>Bacteria</taxon>
        <taxon>Pseudomonadati</taxon>
        <taxon>Planctomycetota</taxon>
        <taxon>Planctomycetia</taxon>
        <taxon>Planctomycetia incertae sedis</taxon>
        <taxon>Engelhardtia</taxon>
    </lineage>
</organism>